<evidence type="ECO:0008006" key="3">
    <source>
        <dbReference type="Google" id="ProtNLM"/>
    </source>
</evidence>
<sequence>MASIIPSNASCKRYFSILGWYMNKQRTSLNCSLLQNMLQIHAYYISNISNEIKHAYKKLSDEGFEDAVTKTTFPFDDEIFDENDDELENNQFENDDELENNQFENNEGENQISNSQNFDSFFNVTDIELRRVLEIEVTVEIPLSTEYTDSGEQDFNIESIINKLLERRESGINNITE</sequence>
<gene>
    <name evidence="1" type="ORF">Glove_456g10</name>
</gene>
<accession>A0A397GP95</accession>
<dbReference type="Proteomes" id="UP000266861">
    <property type="component" value="Unassembled WGS sequence"/>
</dbReference>
<dbReference type="AlphaFoldDB" id="A0A397GP95"/>
<proteinExistence type="predicted"/>
<dbReference type="EMBL" id="PQFF01000398">
    <property type="protein sequence ID" value="RHZ52882.1"/>
    <property type="molecule type" value="Genomic_DNA"/>
</dbReference>
<name>A0A397GP95_9GLOM</name>
<organism evidence="1 2">
    <name type="scientific">Diversispora epigaea</name>
    <dbReference type="NCBI Taxonomy" id="1348612"/>
    <lineage>
        <taxon>Eukaryota</taxon>
        <taxon>Fungi</taxon>
        <taxon>Fungi incertae sedis</taxon>
        <taxon>Mucoromycota</taxon>
        <taxon>Glomeromycotina</taxon>
        <taxon>Glomeromycetes</taxon>
        <taxon>Diversisporales</taxon>
        <taxon>Diversisporaceae</taxon>
        <taxon>Diversispora</taxon>
    </lineage>
</organism>
<reference evidence="1 2" key="1">
    <citation type="submission" date="2018-08" db="EMBL/GenBank/DDBJ databases">
        <title>Genome and evolution of the arbuscular mycorrhizal fungus Diversispora epigaea (formerly Glomus versiforme) and its bacterial endosymbionts.</title>
        <authorList>
            <person name="Sun X."/>
            <person name="Fei Z."/>
            <person name="Harrison M."/>
        </authorList>
    </citation>
    <scope>NUCLEOTIDE SEQUENCE [LARGE SCALE GENOMIC DNA]</scope>
    <source>
        <strain evidence="1 2">IT104</strain>
    </source>
</reference>
<dbReference type="OrthoDB" id="2403728at2759"/>
<protein>
    <recommendedName>
        <fullName evidence="3">HAT C-terminal dimerisation domain-containing protein</fullName>
    </recommendedName>
</protein>
<comment type="caution">
    <text evidence="1">The sequence shown here is derived from an EMBL/GenBank/DDBJ whole genome shotgun (WGS) entry which is preliminary data.</text>
</comment>
<evidence type="ECO:0000313" key="2">
    <source>
        <dbReference type="Proteomes" id="UP000266861"/>
    </source>
</evidence>
<evidence type="ECO:0000313" key="1">
    <source>
        <dbReference type="EMBL" id="RHZ52882.1"/>
    </source>
</evidence>
<keyword evidence="2" id="KW-1185">Reference proteome</keyword>